<dbReference type="InterPro" id="IPR051681">
    <property type="entry name" value="Ser/Thr_Kinases-Pseudokinases"/>
</dbReference>
<dbReference type="InterPro" id="IPR011009">
    <property type="entry name" value="Kinase-like_dom_sf"/>
</dbReference>
<reference evidence="3 4" key="1">
    <citation type="journal article" date="2010" name="Nature">
        <title>The Ectocarpus genome and the independent evolution of multicellularity in brown algae.</title>
        <authorList>
            <person name="Cock J.M."/>
            <person name="Sterck L."/>
            <person name="Rouze P."/>
            <person name="Scornet D."/>
            <person name="Allen A.E."/>
            <person name="Amoutzias G."/>
            <person name="Anthouard V."/>
            <person name="Artiguenave F."/>
            <person name="Aury J.M."/>
            <person name="Badger J.H."/>
            <person name="Beszteri B."/>
            <person name="Billiau K."/>
            <person name="Bonnet E."/>
            <person name="Bothwell J.H."/>
            <person name="Bowler C."/>
            <person name="Boyen C."/>
            <person name="Brownlee C."/>
            <person name="Carrano C.J."/>
            <person name="Charrier B."/>
            <person name="Cho G.Y."/>
            <person name="Coelho S.M."/>
            <person name="Collen J."/>
            <person name="Corre E."/>
            <person name="Da Silva C."/>
            <person name="Delage L."/>
            <person name="Delaroque N."/>
            <person name="Dittami S.M."/>
            <person name="Doulbeau S."/>
            <person name="Elias M."/>
            <person name="Farnham G."/>
            <person name="Gachon C.M."/>
            <person name="Gschloessl B."/>
            <person name="Heesch S."/>
            <person name="Jabbari K."/>
            <person name="Jubin C."/>
            <person name="Kawai H."/>
            <person name="Kimura K."/>
            <person name="Kloareg B."/>
            <person name="Kupper F.C."/>
            <person name="Lang D."/>
            <person name="Le Bail A."/>
            <person name="Leblanc C."/>
            <person name="Lerouge P."/>
            <person name="Lohr M."/>
            <person name="Lopez P.J."/>
            <person name="Martens C."/>
            <person name="Maumus F."/>
            <person name="Michel G."/>
            <person name="Miranda-Saavedra D."/>
            <person name="Morales J."/>
            <person name="Moreau H."/>
            <person name="Motomura T."/>
            <person name="Nagasato C."/>
            <person name="Napoli C.A."/>
            <person name="Nelson D.R."/>
            <person name="Nyvall-Collen P."/>
            <person name="Peters A.F."/>
            <person name="Pommier C."/>
            <person name="Potin P."/>
            <person name="Poulain J."/>
            <person name="Quesneville H."/>
            <person name="Read B."/>
            <person name="Rensing S.A."/>
            <person name="Ritter A."/>
            <person name="Rousvoal S."/>
            <person name="Samanta M."/>
            <person name="Samson G."/>
            <person name="Schroeder D.C."/>
            <person name="Segurens B."/>
            <person name="Strittmatter M."/>
            <person name="Tonon T."/>
            <person name="Tregear J.W."/>
            <person name="Valentin K."/>
            <person name="von Dassow P."/>
            <person name="Yamagishi T."/>
            <person name="Van de Peer Y."/>
            <person name="Wincker P."/>
        </authorList>
    </citation>
    <scope>NUCLEOTIDE SEQUENCE [LARGE SCALE GENOMIC DNA]</scope>
    <source>
        <strain evidence="4">Ec32 / CCAP1310/4</strain>
    </source>
</reference>
<dbReference type="InterPro" id="IPR000719">
    <property type="entry name" value="Prot_kinase_dom"/>
</dbReference>
<dbReference type="InParanoid" id="D7FHD3"/>
<dbReference type="SMART" id="SM00220">
    <property type="entry name" value="S_TKc"/>
    <property type="match status" value="1"/>
</dbReference>
<keyword evidence="1" id="KW-0732">Signal</keyword>
<dbReference type="EMBL" id="FN649734">
    <property type="protein sequence ID" value="CBJ28500.1"/>
    <property type="molecule type" value="Genomic_DNA"/>
</dbReference>
<evidence type="ECO:0000313" key="3">
    <source>
        <dbReference type="EMBL" id="CBJ28500.1"/>
    </source>
</evidence>
<dbReference type="Proteomes" id="UP000002630">
    <property type="component" value="Linkage Group LG09"/>
</dbReference>
<evidence type="ECO:0000256" key="1">
    <source>
        <dbReference type="SAM" id="SignalP"/>
    </source>
</evidence>
<proteinExistence type="predicted"/>
<organism evidence="3 4">
    <name type="scientific">Ectocarpus siliculosus</name>
    <name type="common">Brown alga</name>
    <name type="synonym">Conferva siliculosa</name>
    <dbReference type="NCBI Taxonomy" id="2880"/>
    <lineage>
        <taxon>Eukaryota</taxon>
        <taxon>Sar</taxon>
        <taxon>Stramenopiles</taxon>
        <taxon>Ochrophyta</taxon>
        <taxon>PX clade</taxon>
        <taxon>Phaeophyceae</taxon>
        <taxon>Ectocarpales</taxon>
        <taxon>Ectocarpaceae</taxon>
        <taxon>Ectocarpus</taxon>
    </lineage>
</organism>
<feature type="signal peptide" evidence="1">
    <location>
        <begin position="1"/>
        <end position="34"/>
    </location>
</feature>
<protein>
    <submittedName>
        <fullName evidence="3">Similar to TAK1 (TGF-beta-activated kinase)</fullName>
    </submittedName>
</protein>
<feature type="chain" id="PRO_5003095255" evidence="1">
    <location>
        <begin position="35"/>
        <end position="359"/>
    </location>
</feature>
<dbReference type="eggNOG" id="KOG0192">
    <property type="taxonomic scope" value="Eukaryota"/>
</dbReference>
<dbReference type="OrthoDB" id="10261027at2759"/>
<gene>
    <name evidence="3" type="ORF">Esi_0107_0052</name>
</gene>
<dbReference type="PANTHER" id="PTHR44329">
    <property type="entry name" value="SERINE/THREONINE-PROTEIN KINASE TNNI3K-RELATED"/>
    <property type="match status" value="1"/>
</dbReference>
<evidence type="ECO:0000313" key="4">
    <source>
        <dbReference type="Proteomes" id="UP000002630"/>
    </source>
</evidence>
<dbReference type="GO" id="GO:0004674">
    <property type="term" value="F:protein serine/threonine kinase activity"/>
    <property type="evidence" value="ECO:0007669"/>
    <property type="project" value="TreeGrafter"/>
</dbReference>
<dbReference type="GO" id="GO:0005524">
    <property type="term" value="F:ATP binding"/>
    <property type="evidence" value="ECO:0007669"/>
    <property type="project" value="InterPro"/>
</dbReference>
<dbReference type="STRING" id="2880.D7FHD3"/>
<dbReference type="Gene3D" id="1.10.510.10">
    <property type="entry name" value="Transferase(Phosphotransferase) domain 1"/>
    <property type="match status" value="1"/>
</dbReference>
<dbReference type="Pfam" id="PF07714">
    <property type="entry name" value="PK_Tyr_Ser-Thr"/>
    <property type="match status" value="1"/>
</dbReference>
<dbReference type="AlphaFoldDB" id="D7FHD3"/>
<dbReference type="PROSITE" id="PS50011">
    <property type="entry name" value="PROTEIN_KINASE_DOM"/>
    <property type="match status" value="1"/>
</dbReference>
<accession>D7FHD3</accession>
<keyword evidence="4" id="KW-1185">Reference proteome</keyword>
<keyword evidence="3" id="KW-0418">Kinase</keyword>
<dbReference type="EMBL" id="FN647757">
    <property type="protein sequence ID" value="CBJ28500.1"/>
    <property type="molecule type" value="Genomic_DNA"/>
</dbReference>
<feature type="domain" description="Protein kinase" evidence="2">
    <location>
        <begin position="97"/>
        <end position="358"/>
    </location>
</feature>
<keyword evidence="3" id="KW-0808">Transferase</keyword>
<evidence type="ECO:0000259" key="2">
    <source>
        <dbReference type="PROSITE" id="PS50011"/>
    </source>
</evidence>
<dbReference type="InterPro" id="IPR001245">
    <property type="entry name" value="Ser-Thr/Tyr_kinase_cat_dom"/>
</dbReference>
<dbReference type="SUPFAM" id="SSF56112">
    <property type="entry name" value="Protein kinase-like (PK-like)"/>
    <property type="match status" value="1"/>
</dbReference>
<dbReference type="PANTHER" id="PTHR44329:SF214">
    <property type="entry name" value="PROTEIN KINASE DOMAIN-CONTAINING PROTEIN"/>
    <property type="match status" value="1"/>
</dbReference>
<name>D7FHD3_ECTSI</name>
<sequence>MTGTSTPTTVVRLLPFATCLWFAVCSTGAGKAHAEEVRLTNETTAAPPERSPSLRFNGAVIPITAGDPSCGPSALYNRTIDYSRYEYGCPEIEAMMVGPKHYIAGGNSRDVFLVDYEGHKLVLKTTKHESAHLSTRHAMEAIALDVVIGAPYIAPTLGVCGTASVQPFFAGGTVEGLVFEGAWTGVPIEMPVVLQMSLDAMRGLQVLHEAPGGPIIHNAIRPEQLLRYANGTVVVSDLNSCNFMGVTPSGEACPTRSDISHNARWNAPEFYADGQGYTEMVDIYSMAIVFWQLVSLRTVPFESKHRRDIPDLVASHQRPFVDPSWDPHYAQLLQDMWRTDPEMRPSARQVVARLEEMLQ</sequence>